<feature type="chain" id="PRO_5042901372" description="Secreted protein" evidence="1">
    <location>
        <begin position="20"/>
        <end position="81"/>
    </location>
</feature>
<evidence type="ECO:0000256" key="1">
    <source>
        <dbReference type="SAM" id="SignalP"/>
    </source>
</evidence>
<gene>
    <name evidence="2" type="ORF">N658DRAFT_249254</name>
</gene>
<organism evidence="2 3">
    <name type="scientific">Parathielavia hyrcaniae</name>
    <dbReference type="NCBI Taxonomy" id="113614"/>
    <lineage>
        <taxon>Eukaryota</taxon>
        <taxon>Fungi</taxon>
        <taxon>Dikarya</taxon>
        <taxon>Ascomycota</taxon>
        <taxon>Pezizomycotina</taxon>
        <taxon>Sordariomycetes</taxon>
        <taxon>Sordariomycetidae</taxon>
        <taxon>Sordariales</taxon>
        <taxon>Chaetomiaceae</taxon>
        <taxon>Parathielavia</taxon>
    </lineage>
</organism>
<dbReference type="EMBL" id="MU863627">
    <property type="protein sequence ID" value="KAK4104276.1"/>
    <property type="molecule type" value="Genomic_DNA"/>
</dbReference>
<proteinExistence type="predicted"/>
<sequence>MLWNLYFPWIVLIASAVRAKAAMCCRCAGYWILGRVDLLCQSLGNSSGCSDSCGNTALFLGQKDTGESVSKMQTVRHGHGC</sequence>
<evidence type="ECO:0000313" key="3">
    <source>
        <dbReference type="Proteomes" id="UP001305647"/>
    </source>
</evidence>
<protein>
    <recommendedName>
        <fullName evidence="4">Secreted protein</fullName>
    </recommendedName>
</protein>
<reference evidence="2" key="1">
    <citation type="journal article" date="2023" name="Mol. Phylogenet. Evol.">
        <title>Genome-scale phylogeny and comparative genomics of the fungal order Sordariales.</title>
        <authorList>
            <person name="Hensen N."/>
            <person name="Bonometti L."/>
            <person name="Westerberg I."/>
            <person name="Brannstrom I.O."/>
            <person name="Guillou S."/>
            <person name="Cros-Aarteil S."/>
            <person name="Calhoun S."/>
            <person name="Haridas S."/>
            <person name="Kuo A."/>
            <person name="Mondo S."/>
            <person name="Pangilinan J."/>
            <person name="Riley R."/>
            <person name="LaButti K."/>
            <person name="Andreopoulos B."/>
            <person name="Lipzen A."/>
            <person name="Chen C."/>
            <person name="Yan M."/>
            <person name="Daum C."/>
            <person name="Ng V."/>
            <person name="Clum A."/>
            <person name="Steindorff A."/>
            <person name="Ohm R.A."/>
            <person name="Martin F."/>
            <person name="Silar P."/>
            <person name="Natvig D.O."/>
            <person name="Lalanne C."/>
            <person name="Gautier V."/>
            <person name="Ament-Velasquez S.L."/>
            <person name="Kruys A."/>
            <person name="Hutchinson M.I."/>
            <person name="Powell A.J."/>
            <person name="Barry K."/>
            <person name="Miller A.N."/>
            <person name="Grigoriev I.V."/>
            <person name="Debuchy R."/>
            <person name="Gladieux P."/>
            <person name="Hiltunen Thoren M."/>
            <person name="Johannesson H."/>
        </authorList>
    </citation>
    <scope>NUCLEOTIDE SEQUENCE</scope>
    <source>
        <strain evidence="2">CBS 757.83</strain>
    </source>
</reference>
<accession>A0AAN6T4U4</accession>
<evidence type="ECO:0008006" key="4">
    <source>
        <dbReference type="Google" id="ProtNLM"/>
    </source>
</evidence>
<dbReference type="Proteomes" id="UP001305647">
    <property type="component" value="Unassembled WGS sequence"/>
</dbReference>
<keyword evidence="1" id="KW-0732">Signal</keyword>
<keyword evidence="3" id="KW-1185">Reference proteome</keyword>
<dbReference type="AlphaFoldDB" id="A0AAN6T4U4"/>
<comment type="caution">
    <text evidence="2">The sequence shown here is derived from an EMBL/GenBank/DDBJ whole genome shotgun (WGS) entry which is preliminary data.</text>
</comment>
<reference evidence="2" key="2">
    <citation type="submission" date="2023-05" db="EMBL/GenBank/DDBJ databases">
        <authorList>
            <consortium name="Lawrence Berkeley National Laboratory"/>
            <person name="Steindorff A."/>
            <person name="Hensen N."/>
            <person name="Bonometti L."/>
            <person name="Westerberg I."/>
            <person name="Brannstrom I.O."/>
            <person name="Guillou S."/>
            <person name="Cros-Aarteil S."/>
            <person name="Calhoun S."/>
            <person name="Haridas S."/>
            <person name="Kuo A."/>
            <person name="Mondo S."/>
            <person name="Pangilinan J."/>
            <person name="Riley R."/>
            <person name="Labutti K."/>
            <person name="Andreopoulos B."/>
            <person name="Lipzen A."/>
            <person name="Chen C."/>
            <person name="Yanf M."/>
            <person name="Daum C."/>
            <person name="Ng V."/>
            <person name="Clum A."/>
            <person name="Ohm R."/>
            <person name="Martin F."/>
            <person name="Silar P."/>
            <person name="Natvig D."/>
            <person name="Lalanne C."/>
            <person name="Gautier V."/>
            <person name="Ament-Velasquez S.L."/>
            <person name="Kruys A."/>
            <person name="Hutchinson M.I."/>
            <person name="Powell A.J."/>
            <person name="Barry K."/>
            <person name="Miller A.N."/>
            <person name="Grigoriev I.V."/>
            <person name="Debuchy R."/>
            <person name="Gladieux P."/>
            <person name="Thoren M.H."/>
            <person name="Johannesson H."/>
        </authorList>
    </citation>
    <scope>NUCLEOTIDE SEQUENCE</scope>
    <source>
        <strain evidence="2">CBS 757.83</strain>
    </source>
</reference>
<name>A0AAN6T4U4_9PEZI</name>
<feature type="signal peptide" evidence="1">
    <location>
        <begin position="1"/>
        <end position="19"/>
    </location>
</feature>
<evidence type="ECO:0000313" key="2">
    <source>
        <dbReference type="EMBL" id="KAK4104276.1"/>
    </source>
</evidence>